<dbReference type="Pfam" id="PF19413">
    <property type="entry name" value="YaiO"/>
    <property type="match status" value="1"/>
</dbReference>
<keyword evidence="3" id="KW-1185">Reference proteome</keyword>
<reference evidence="2 3" key="1">
    <citation type="submission" date="2017-08" db="EMBL/GenBank/DDBJ databases">
        <title>The whole genome shortgun sequences of strain Leeuwenhoekiella nanhaiensis G18 from the South China Sea.</title>
        <authorList>
            <person name="Liu Q."/>
        </authorList>
    </citation>
    <scope>NUCLEOTIDE SEQUENCE [LARGE SCALE GENOMIC DNA]</scope>
    <source>
        <strain evidence="2 3">G18</strain>
    </source>
</reference>
<gene>
    <name evidence="2" type="ORF">CJ305_13175</name>
</gene>
<dbReference type="Proteomes" id="UP000229433">
    <property type="component" value="Unassembled WGS sequence"/>
</dbReference>
<name>A0A2G1VPS4_9FLAO</name>
<dbReference type="Pfam" id="PF14559">
    <property type="entry name" value="TPR_19"/>
    <property type="match status" value="2"/>
</dbReference>
<dbReference type="AlphaFoldDB" id="A0A2G1VPS4"/>
<dbReference type="OrthoDB" id="742239at2"/>
<evidence type="ECO:0000313" key="3">
    <source>
        <dbReference type="Proteomes" id="UP000229433"/>
    </source>
</evidence>
<evidence type="ECO:0000259" key="1">
    <source>
        <dbReference type="Pfam" id="PF19413"/>
    </source>
</evidence>
<dbReference type="InterPro" id="IPR011990">
    <property type="entry name" value="TPR-like_helical_dom_sf"/>
</dbReference>
<comment type="caution">
    <text evidence="2">The sequence shown here is derived from an EMBL/GenBank/DDBJ whole genome shotgun (WGS) entry which is preliminary data.</text>
</comment>
<sequence>MIKLFRLLKIIFFLIFVLTGIESKAQTDSLSSDELYTLARNAAFEEDNYPKAVSLLKRAIDQSPDYLEIQVFLGRIYTYSDSLSLARNTFRQVLEKDATREDASFAYGNLEYWNDQPQEALVIVDSGIEYNPGSEDLILLKAKILKDLKEYEAAALTLQNLLAQNPKLTQARSLLRALNTAAAKNSVGVTYEYVYFDKRFDAPWHLAGIDYTRQTALGSVSGRLNYANRFRNDAIQAEIEAYPRISDLFYTYVNFGVSNDSGIFPKLRGGFSLFANLPAAFEADAGFRYLSFDDDTFIYTVGVGKYYKNYWFNLRTYLTPTSGELSKSLSLTVRYYLGGADDFLGIRTGVGISPDNSANSVLFDGTGQNRLRSNNIFLTYRKLFSGTNVLIFETGIEDQEYAVDTRGIQFSASLGYIKRF</sequence>
<dbReference type="Gene3D" id="1.25.40.10">
    <property type="entry name" value="Tetratricopeptide repeat domain"/>
    <property type="match status" value="1"/>
</dbReference>
<dbReference type="RefSeq" id="WP_099646757.1">
    <property type="nucleotide sequence ID" value="NZ_KZ319293.1"/>
</dbReference>
<dbReference type="EMBL" id="NQXA01000011">
    <property type="protein sequence ID" value="PHQ28765.1"/>
    <property type="molecule type" value="Genomic_DNA"/>
</dbReference>
<dbReference type="NCBIfam" id="TIGR04390">
    <property type="entry name" value="OMP_YaiO_dom"/>
    <property type="match status" value="1"/>
</dbReference>
<evidence type="ECO:0000313" key="2">
    <source>
        <dbReference type="EMBL" id="PHQ28765.1"/>
    </source>
</evidence>
<organism evidence="2 3">
    <name type="scientific">Leeuwenhoekiella nanhaiensis</name>
    <dbReference type="NCBI Taxonomy" id="1655491"/>
    <lineage>
        <taxon>Bacteria</taxon>
        <taxon>Pseudomonadati</taxon>
        <taxon>Bacteroidota</taxon>
        <taxon>Flavobacteriia</taxon>
        <taxon>Flavobacteriales</taxon>
        <taxon>Flavobacteriaceae</taxon>
        <taxon>Leeuwenhoekiella</taxon>
    </lineage>
</organism>
<dbReference type="InterPro" id="IPR030887">
    <property type="entry name" value="Beta-barrel_YaiO"/>
</dbReference>
<dbReference type="SUPFAM" id="SSF48452">
    <property type="entry name" value="TPR-like"/>
    <property type="match status" value="1"/>
</dbReference>
<proteinExistence type="predicted"/>
<protein>
    <recommendedName>
        <fullName evidence="1">YaiO beta-barrel domain-containing protein</fullName>
    </recommendedName>
</protein>
<feature type="domain" description="YaiO beta-barrel" evidence="1">
    <location>
        <begin position="184"/>
        <end position="356"/>
    </location>
</feature>
<accession>A0A2G1VPS4</accession>